<comment type="caution">
    <text evidence="6">The sequence shown here is derived from an EMBL/GenBank/DDBJ whole genome shotgun (WGS) entry which is preliminary data.</text>
</comment>
<dbReference type="EMBL" id="SKBQ01000103">
    <property type="protein sequence ID" value="TPX18990.1"/>
    <property type="molecule type" value="Genomic_DNA"/>
</dbReference>
<feature type="region of interest" description="Disordered" evidence="3">
    <location>
        <begin position="1"/>
        <end position="28"/>
    </location>
</feature>
<dbReference type="OrthoDB" id="68328at2759"/>
<feature type="domain" description="Acyl-CoA thioesterase-like N-terminal HotDog" evidence="4">
    <location>
        <begin position="56"/>
        <end position="141"/>
    </location>
</feature>
<dbReference type="CDD" id="cd03445">
    <property type="entry name" value="Thioesterase_II_repeat2"/>
    <property type="match status" value="1"/>
</dbReference>
<evidence type="ECO:0000259" key="4">
    <source>
        <dbReference type="Pfam" id="PF13622"/>
    </source>
</evidence>
<dbReference type="InterPro" id="IPR049449">
    <property type="entry name" value="TesB_ACOT8-like_N"/>
</dbReference>
<dbReference type="Pfam" id="PF13622">
    <property type="entry name" value="4HBT_3"/>
    <property type="match status" value="1"/>
</dbReference>
<gene>
    <name evidence="6" type="ORF">E0L32_011307</name>
</gene>
<organism evidence="6 7">
    <name type="scientific">Thyridium curvatum</name>
    <dbReference type="NCBI Taxonomy" id="1093900"/>
    <lineage>
        <taxon>Eukaryota</taxon>
        <taxon>Fungi</taxon>
        <taxon>Dikarya</taxon>
        <taxon>Ascomycota</taxon>
        <taxon>Pezizomycotina</taxon>
        <taxon>Sordariomycetes</taxon>
        <taxon>Sordariomycetidae</taxon>
        <taxon>Thyridiales</taxon>
        <taxon>Thyridiaceae</taxon>
        <taxon>Thyridium</taxon>
    </lineage>
</organism>
<sequence length="388" mass="42978">MDPRKAPGQRINTAEMRGSTLLEPPPFDPAKSAIENHLEVTEVEDLGRNVFTNTRPQWHPAGGRGVYGGAVLALCLSAAYRTVPEGFFVNSCHCYFLDAASAEIPLLLHVENLRDGRSFATRTVQARQRGSCVFTTTVSFARRGSGVRGGPGNVIEHAAVMPTPEQLGGAASPPEEWEDEPALLRSFPVQTSPLHLLNGADADPHKRRVCHWIRSRDRISDEGGHVAHIAALGNLSDSYFIETVTRVHGLWRMMFAPQDLPTLPEDLREYVWAMHLQESDPEKKKEETEGDDVKKAMDRDLDPAKWIGRPEVGMMVSLDHSIYFHNPLKVKADEWMLYEMDSPWTGDGRGLVTGRIWAKDGTLLATCVQEGTVRLKAKPAGMNEAAKL</sequence>
<dbReference type="SUPFAM" id="SSF54637">
    <property type="entry name" value="Thioesterase/thiol ester dehydrase-isomerase"/>
    <property type="match status" value="2"/>
</dbReference>
<dbReference type="GeneID" id="41978754"/>
<dbReference type="GO" id="GO:0009062">
    <property type="term" value="P:fatty acid catabolic process"/>
    <property type="evidence" value="ECO:0007669"/>
    <property type="project" value="TreeGrafter"/>
</dbReference>
<dbReference type="Gene3D" id="2.40.160.210">
    <property type="entry name" value="Acyl-CoA thioesterase, double hotdog domain"/>
    <property type="match status" value="1"/>
</dbReference>
<dbReference type="CDD" id="cd03444">
    <property type="entry name" value="Thioesterase_II_repeat1"/>
    <property type="match status" value="1"/>
</dbReference>
<dbReference type="GO" id="GO:0006637">
    <property type="term" value="P:acyl-CoA metabolic process"/>
    <property type="evidence" value="ECO:0007669"/>
    <property type="project" value="InterPro"/>
</dbReference>
<dbReference type="GO" id="GO:0047617">
    <property type="term" value="F:fatty acyl-CoA hydrolase activity"/>
    <property type="evidence" value="ECO:0007669"/>
    <property type="project" value="InterPro"/>
</dbReference>
<evidence type="ECO:0000313" key="6">
    <source>
        <dbReference type="EMBL" id="TPX18990.1"/>
    </source>
</evidence>
<dbReference type="InParanoid" id="A0A507BQA7"/>
<dbReference type="PANTHER" id="PTHR11066:SF34">
    <property type="entry name" value="ACYL-COENZYME A THIOESTERASE 8"/>
    <property type="match status" value="1"/>
</dbReference>
<evidence type="ECO:0000313" key="7">
    <source>
        <dbReference type="Proteomes" id="UP000319257"/>
    </source>
</evidence>
<dbReference type="RefSeq" id="XP_031000701.1">
    <property type="nucleotide sequence ID" value="XM_031134022.1"/>
</dbReference>
<dbReference type="InterPro" id="IPR029069">
    <property type="entry name" value="HotDog_dom_sf"/>
</dbReference>
<dbReference type="GO" id="GO:0005782">
    <property type="term" value="C:peroxisomal matrix"/>
    <property type="evidence" value="ECO:0007669"/>
    <property type="project" value="UniProtKB-SubCell"/>
</dbReference>
<evidence type="ECO:0000259" key="5">
    <source>
        <dbReference type="Pfam" id="PF20789"/>
    </source>
</evidence>
<name>A0A507BQA7_9PEZI</name>
<dbReference type="AlphaFoldDB" id="A0A507BQA7"/>
<accession>A0A507BQA7</accession>
<evidence type="ECO:0000256" key="2">
    <source>
        <dbReference type="ARBA" id="ARBA00022801"/>
    </source>
</evidence>
<feature type="domain" description="Acyl-CoA thioesterase-like C-terminal" evidence="5">
    <location>
        <begin position="172"/>
        <end position="373"/>
    </location>
</feature>
<evidence type="ECO:0000256" key="1">
    <source>
        <dbReference type="ARBA" id="ARBA00006538"/>
    </source>
</evidence>
<keyword evidence="2" id="KW-0378">Hydrolase</keyword>
<reference evidence="6 7" key="1">
    <citation type="submission" date="2019-06" db="EMBL/GenBank/DDBJ databases">
        <title>Draft genome sequence of the filamentous fungus Phialemoniopsis curvata isolated from diesel fuel.</title>
        <authorList>
            <person name="Varaljay V.A."/>
            <person name="Lyon W.J."/>
            <person name="Crouch A.L."/>
            <person name="Drake C.E."/>
            <person name="Hollomon J.M."/>
            <person name="Nadeau L.J."/>
            <person name="Nunn H.S."/>
            <person name="Stevenson B.S."/>
            <person name="Bojanowski C.L."/>
            <person name="Crookes-Goodson W.J."/>
        </authorList>
    </citation>
    <scope>NUCLEOTIDE SEQUENCE [LARGE SCALE GENOMIC DNA]</scope>
    <source>
        <strain evidence="6 7">D216</strain>
    </source>
</reference>
<dbReference type="InterPro" id="IPR003703">
    <property type="entry name" value="Acyl_CoA_thio"/>
</dbReference>
<evidence type="ECO:0000256" key="3">
    <source>
        <dbReference type="SAM" id="MobiDB-lite"/>
    </source>
</evidence>
<dbReference type="STRING" id="1093900.A0A507BQA7"/>
<evidence type="ECO:0008006" key="8">
    <source>
        <dbReference type="Google" id="ProtNLM"/>
    </source>
</evidence>
<dbReference type="InterPro" id="IPR042171">
    <property type="entry name" value="Acyl-CoA_hotdog"/>
</dbReference>
<dbReference type="FunCoup" id="A0A507BQA7">
    <property type="interactions" value="155"/>
</dbReference>
<comment type="similarity">
    <text evidence="1">Belongs to the C/M/P thioester hydrolase family.</text>
</comment>
<dbReference type="Pfam" id="PF20789">
    <property type="entry name" value="4HBT_3C"/>
    <property type="match status" value="1"/>
</dbReference>
<protein>
    <recommendedName>
        <fullName evidence="8">Acyl-CoA thioesterase II</fullName>
    </recommendedName>
</protein>
<dbReference type="PANTHER" id="PTHR11066">
    <property type="entry name" value="ACYL-COA THIOESTERASE"/>
    <property type="match status" value="1"/>
</dbReference>
<dbReference type="Proteomes" id="UP000319257">
    <property type="component" value="Unassembled WGS sequence"/>
</dbReference>
<proteinExistence type="inferred from homology"/>
<keyword evidence="7" id="KW-1185">Reference proteome</keyword>
<dbReference type="InterPro" id="IPR049450">
    <property type="entry name" value="ACOT8-like_C"/>
</dbReference>